<organism evidence="4 5">
    <name type="scientific">Ramlibacter humi</name>
    <dbReference type="NCBI Taxonomy" id="2530451"/>
    <lineage>
        <taxon>Bacteria</taxon>
        <taxon>Pseudomonadati</taxon>
        <taxon>Pseudomonadota</taxon>
        <taxon>Betaproteobacteria</taxon>
        <taxon>Burkholderiales</taxon>
        <taxon>Comamonadaceae</taxon>
        <taxon>Ramlibacter</taxon>
    </lineage>
</organism>
<dbReference type="GO" id="GO:0015628">
    <property type="term" value="P:protein secretion by the type II secretion system"/>
    <property type="evidence" value="ECO:0007669"/>
    <property type="project" value="InterPro"/>
</dbReference>
<dbReference type="Gene3D" id="3.30.700.10">
    <property type="entry name" value="Glycoprotein, Type 4 Pilin"/>
    <property type="match status" value="1"/>
</dbReference>
<feature type="transmembrane region" description="Helical" evidence="3">
    <location>
        <begin position="12"/>
        <end position="36"/>
    </location>
</feature>
<keyword evidence="3" id="KW-0812">Transmembrane</keyword>
<dbReference type="SUPFAM" id="SSF54523">
    <property type="entry name" value="Pili subunits"/>
    <property type="match status" value="1"/>
</dbReference>
<keyword evidence="5" id="KW-1185">Reference proteome</keyword>
<evidence type="ECO:0000256" key="2">
    <source>
        <dbReference type="SAM" id="MobiDB-lite"/>
    </source>
</evidence>
<protein>
    <submittedName>
        <fullName evidence="4">Type II secretion system protein</fullName>
    </submittedName>
</protein>
<keyword evidence="1" id="KW-0488">Methylation</keyword>
<name>A0A4Z0BB87_9BURK</name>
<dbReference type="GO" id="GO:0015627">
    <property type="term" value="C:type II protein secretion system complex"/>
    <property type="evidence" value="ECO:0007669"/>
    <property type="project" value="InterPro"/>
</dbReference>
<gene>
    <name evidence="4" type="ORF">EZ216_20715</name>
</gene>
<proteinExistence type="predicted"/>
<dbReference type="AlphaFoldDB" id="A0A4Z0BB87"/>
<dbReference type="OrthoDB" id="9790526at2"/>
<reference evidence="4 5" key="1">
    <citation type="submission" date="2019-03" db="EMBL/GenBank/DDBJ databases">
        <title>Ramlibacter sp. 18x22-1, whole genome shotgun sequence.</title>
        <authorList>
            <person name="Zhang X."/>
            <person name="Feng G."/>
            <person name="Zhu H."/>
        </authorList>
    </citation>
    <scope>NUCLEOTIDE SEQUENCE [LARGE SCALE GENOMIC DNA]</scope>
    <source>
        <strain evidence="4 5">18x22-1</strain>
    </source>
</reference>
<feature type="region of interest" description="Disordered" evidence="2">
    <location>
        <begin position="127"/>
        <end position="161"/>
    </location>
</feature>
<dbReference type="NCBIfam" id="TIGR02532">
    <property type="entry name" value="IV_pilin_GFxxxE"/>
    <property type="match status" value="1"/>
</dbReference>
<dbReference type="InterPro" id="IPR000983">
    <property type="entry name" value="Bac_GSPG_pilin"/>
</dbReference>
<evidence type="ECO:0000256" key="1">
    <source>
        <dbReference type="ARBA" id="ARBA00022481"/>
    </source>
</evidence>
<comment type="caution">
    <text evidence="4">The sequence shown here is derived from an EMBL/GenBank/DDBJ whole genome shotgun (WGS) entry which is preliminary data.</text>
</comment>
<dbReference type="PRINTS" id="PR00813">
    <property type="entry name" value="BCTERIALGSPG"/>
</dbReference>
<evidence type="ECO:0000256" key="3">
    <source>
        <dbReference type="SAM" id="Phobius"/>
    </source>
</evidence>
<keyword evidence="3" id="KW-1133">Transmembrane helix</keyword>
<dbReference type="EMBL" id="SMLK01000012">
    <property type="protein sequence ID" value="TFY96375.1"/>
    <property type="molecule type" value="Genomic_DNA"/>
</dbReference>
<evidence type="ECO:0000313" key="5">
    <source>
        <dbReference type="Proteomes" id="UP000297839"/>
    </source>
</evidence>
<accession>A0A4Z0BB87</accession>
<dbReference type="InterPro" id="IPR012902">
    <property type="entry name" value="N_methyl_site"/>
</dbReference>
<dbReference type="InterPro" id="IPR045584">
    <property type="entry name" value="Pilin-like"/>
</dbReference>
<dbReference type="Pfam" id="PF07963">
    <property type="entry name" value="N_methyl"/>
    <property type="match status" value="1"/>
</dbReference>
<sequence length="161" mass="17284">MTRKRSVGFTLVELLVTLAIIAIAASVILPLATVVAQRQKEAELRTALIAIRTALDRYKAAADSGQIDKPTGSSGYPPNLEVLAIGVPRSAAAGINATPLVFLRRVPRDPFHPDRTVPAAQTWNVRSYGSPPDDFHPGADVFDVSSQSEQPALDGSKLKDW</sequence>
<evidence type="ECO:0000313" key="4">
    <source>
        <dbReference type="EMBL" id="TFY96375.1"/>
    </source>
</evidence>
<dbReference type="Proteomes" id="UP000297839">
    <property type="component" value="Unassembled WGS sequence"/>
</dbReference>
<keyword evidence="3" id="KW-0472">Membrane</keyword>